<protein>
    <submittedName>
        <fullName evidence="3">Uncharacterized protein</fullName>
    </submittedName>
</protein>
<evidence type="ECO:0000256" key="2">
    <source>
        <dbReference type="SAM" id="Phobius"/>
    </source>
</evidence>
<reference evidence="3 4" key="1">
    <citation type="submission" date="2019-10" db="EMBL/GenBank/DDBJ databases">
        <title>Assembly and Annotation for the nematode Trichostrongylus colubriformis.</title>
        <authorList>
            <person name="Martin J."/>
        </authorList>
    </citation>
    <scope>NUCLEOTIDE SEQUENCE [LARGE SCALE GENOMIC DNA]</scope>
    <source>
        <strain evidence="3">G859</strain>
        <tissue evidence="3">Whole worm</tissue>
    </source>
</reference>
<evidence type="ECO:0000313" key="4">
    <source>
        <dbReference type="Proteomes" id="UP001331761"/>
    </source>
</evidence>
<dbReference type="AlphaFoldDB" id="A0AAN8INE4"/>
<name>A0AAN8INE4_TRICO</name>
<keyword evidence="2" id="KW-0472">Membrane</keyword>
<evidence type="ECO:0000313" key="3">
    <source>
        <dbReference type="EMBL" id="KAK5979921.1"/>
    </source>
</evidence>
<sequence length="168" mass="19334">MKTMQLIELKHDFAPISGNEFLRRADTSKEDNKDDKELEDDHIIPLEVDEQKIDEEDDSNESDELLKSTGGRVNIVTIAIRNKEKELAVDDYESDSSYALNCHFIGILLYMMCFVLLLGAVLKRCFKSTARIPVMNFTDEQCAMMHRCAHHIVKDKDRAIYDNDVAYV</sequence>
<evidence type="ECO:0000256" key="1">
    <source>
        <dbReference type="SAM" id="MobiDB-lite"/>
    </source>
</evidence>
<dbReference type="EMBL" id="WIXE01007861">
    <property type="protein sequence ID" value="KAK5979921.1"/>
    <property type="molecule type" value="Genomic_DNA"/>
</dbReference>
<feature type="transmembrane region" description="Helical" evidence="2">
    <location>
        <begin position="98"/>
        <end position="122"/>
    </location>
</feature>
<keyword evidence="2" id="KW-1133">Transmembrane helix</keyword>
<accession>A0AAN8INE4</accession>
<keyword evidence="4" id="KW-1185">Reference proteome</keyword>
<comment type="caution">
    <text evidence="3">The sequence shown here is derived from an EMBL/GenBank/DDBJ whole genome shotgun (WGS) entry which is preliminary data.</text>
</comment>
<dbReference type="Proteomes" id="UP001331761">
    <property type="component" value="Unassembled WGS sequence"/>
</dbReference>
<organism evidence="3 4">
    <name type="scientific">Trichostrongylus colubriformis</name>
    <name type="common">Black scour worm</name>
    <dbReference type="NCBI Taxonomy" id="6319"/>
    <lineage>
        <taxon>Eukaryota</taxon>
        <taxon>Metazoa</taxon>
        <taxon>Ecdysozoa</taxon>
        <taxon>Nematoda</taxon>
        <taxon>Chromadorea</taxon>
        <taxon>Rhabditida</taxon>
        <taxon>Rhabditina</taxon>
        <taxon>Rhabditomorpha</taxon>
        <taxon>Strongyloidea</taxon>
        <taxon>Trichostrongylidae</taxon>
        <taxon>Trichostrongylus</taxon>
    </lineage>
</organism>
<keyword evidence="2" id="KW-0812">Transmembrane</keyword>
<feature type="compositionally biased region" description="Acidic residues" evidence="1">
    <location>
        <begin position="52"/>
        <end position="63"/>
    </location>
</feature>
<feature type="region of interest" description="Disordered" evidence="1">
    <location>
        <begin position="24"/>
        <end position="65"/>
    </location>
</feature>
<feature type="compositionally biased region" description="Basic and acidic residues" evidence="1">
    <location>
        <begin position="24"/>
        <end position="44"/>
    </location>
</feature>
<gene>
    <name evidence="3" type="ORF">GCK32_000022</name>
</gene>
<proteinExistence type="predicted"/>